<dbReference type="GeneID" id="75830409"/>
<dbReference type="RefSeq" id="XP_051362508.1">
    <property type="nucleotide sequence ID" value="XM_051506107.1"/>
</dbReference>
<reference evidence="2" key="2">
    <citation type="submission" date="2022-07" db="EMBL/GenBank/DDBJ databases">
        <authorList>
            <person name="Goncalves M.F.M."/>
            <person name="Hilario S."/>
            <person name="Van De Peer Y."/>
            <person name="Esteves A.C."/>
            <person name="Alves A."/>
        </authorList>
    </citation>
    <scope>NUCLEOTIDE SEQUENCE</scope>
    <source>
        <strain evidence="2">MUM 19.33</strain>
    </source>
</reference>
<feature type="region of interest" description="Disordered" evidence="1">
    <location>
        <begin position="1"/>
        <end position="26"/>
    </location>
</feature>
<name>A0A9Q0BD99_9HYPO</name>
<evidence type="ECO:0000313" key="3">
    <source>
        <dbReference type="Proteomes" id="UP001055219"/>
    </source>
</evidence>
<dbReference type="PANTHER" id="PTHR42339:SF1">
    <property type="entry name" value="HISTONE H1"/>
    <property type="match status" value="1"/>
</dbReference>
<keyword evidence="3" id="KW-1185">Reference proteome</keyword>
<gene>
    <name evidence="2" type="ORF">J7T54_003917</name>
</gene>
<dbReference type="OrthoDB" id="2592504at2759"/>
<dbReference type="PANTHER" id="PTHR42339">
    <property type="entry name" value="HISTONE H1"/>
    <property type="match status" value="1"/>
</dbReference>
<evidence type="ECO:0000313" key="2">
    <source>
        <dbReference type="EMBL" id="KAI6781652.1"/>
    </source>
</evidence>
<organism evidence="2 3">
    <name type="scientific">Emericellopsis cladophorae</name>
    <dbReference type="NCBI Taxonomy" id="2686198"/>
    <lineage>
        <taxon>Eukaryota</taxon>
        <taxon>Fungi</taxon>
        <taxon>Dikarya</taxon>
        <taxon>Ascomycota</taxon>
        <taxon>Pezizomycotina</taxon>
        <taxon>Sordariomycetes</taxon>
        <taxon>Hypocreomycetidae</taxon>
        <taxon>Hypocreales</taxon>
        <taxon>Bionectriaceae</taxon>
        <taxon>Emericellopsis</taxon>
    </lineage>
</organism>
<sequence>MDQENKESKVTSTAKSMANPEKRKFDANNETDVKALLFLDNALDVDEDDDRLQYLEPKGCSCQQARLKIRNWLEAGAMEVGEFQLAIGGCDADCAAARFFRKRELQGLSITLPKSAKKAKTGTDAKSPKAKEQELLDVSAVILPGEKDMSEPVFDMPKEARKRIRGLQCKGISQAAIARALTSALPADSYVLFEKKRLKEGKPKSKTREEMEDVHGPTGVDIGNNSKGTYWVITSESEPYNDPYGKLRTYQRR</sequence>
<comment type="caution">
    <text evidence="2">The sequence shown here is derived from an EMBL/GenBank/DDBJ whole genome shotgun (WGS) entry which is preliminary data.</text>
</comment>
<dbReference type="AlphaFoldDB" id="A0A9Q0BD99"/>
<dbReference type="EMBL" id="JAGIXG020000019">
    <property type="protein sequence ID" value="KAI6781652.1"/>
    <property type="molecule type" value="Genomic_DNA"/>
</dbReference>
<protein>
    <submittedName>
        <fullName evidence="2">Uncharacterized protein</fullName>
    </submittedName>
</protein>
<evidence type="ECO:0000256" key="1">
    <source>
        <dbReference type="SAM" id="MobiDB-lite"/>
    </source>
</evidence>
<dbReference type="Proteomes" id="UP001055219">
    <property type="component" value="Unassembled WGS sequence"/>
</dbReference>
<feature type="compositionally biased region" description="Basic and acidic residues" evidence="1">
    <location>
        <begin position="201"/>
        <end position="215"/>
    </location>
</feature>
<reference evidence="2" key="1">
    <citation type="journal article" date="2021" name="J Fungi (Basel)">
        <title>Genomic and Metabolomic Analyses of the Marine Fungus Emericellopsis cladophorae: Insights into Saltwater Adaptability Mechanisms and Its Biosynthetic Potential.</title>
        <authorList>
            <person name="Goncalves M.F.M."/>
            <person name="Hilario S."/>
            <person name="Van de Peer Y."/>
            <person name="Esteves A.C."/>
            <person name="Alves A."/>
        </authorList>
    </citation>
    <scope>NUCLEOTIDE SEQUENCE</scope>
    <source>
        <strain evidence="2">MUM 19.33</strain>
    </source>
</reference>
<feature type="region of interest" description="Disordered" evidence="1">
    <location>
        <begin position="201"/>
        <end position="226"/>
    </location>
</feature>
<accession>A0A9Q0BD99</accession>
<proteinExistence type="predicted"/>